<reference evidence="2 3" key="1">
    <citation type="submission" date="2020-03" db="EMBL/GenBank/DDBJ databases">
        <title>Dissostichus mawsoni Genome sequencing and assembly.</title>
        <authorList>
            <person name="Park H."/>
        </authorList>
    </citation>
    <scope>NUCLEOTIDE SEQUENCE [LARGE SCALE GENOMIC DNA]</scope>
    <source>
        <strain evidence="2">DM0001</strain>
        <tissue evidence="2">Muscle</tissue>
    </source>
</reference>
<dbReference type="AlphaFoldDB" id="A0A7J5YHG1"/>
<keyword evidence="3" id="KW-1185">Reference proteome</keyword>
<gene>
    <name evidence="2" type="ORF">F7725_015090</name>
</gene>
<comment type="caution">
    <text evidence="2">The sequence shown here is derived from an EMBL/GenBank/DDBJ whole genome shotgun (WGS) entry which is preliminary data.</text>
</comment>
<feature type="compositionally biased region" description="Low complexity" evidence="1">
    <location>
        <begin position="13"/>
        <end position="35"/>
    </location>
</feature>
<evidence type="ECO:0000313" key="2">
    <source>
        <dbReference type="EMBL" id="KAF3848593.1"/>
    </source>
</evidence>
<evidence type="ECO:0000256" key="1">
    <source>
        <dbReference type="SAM" id="MobiDB-lite"/>
    </source>
</evidence>
<dbReference type="EMBL" id="JAAKFY010000012">
    <property type="protein sequence ID" value="KAF3848593.1"/>
    <property type="molecule type" value="Genomic_DNA"/>
</dbReference>
<feature type="region of interest" description="Disordered" evidence="1">
    <location>
        <begin position="1"/>
        <end position="35"/>
    </location>
</feature>
<feature type="compositionally biased region" description="Basic and acidic residues" evidence="1">
    <location>
        <begin position="1"/>
        <end position="11"/>
    </location>
</feature>
<evidence type="ECO:0000313" key="3">
    <source>
        <dbReference type="Proteomes" id="UP000518266"/>
    </source>
</evidence>
<dbReference type="Proteomes" id="UP000518266">
    <property type="component" value="Unassembled WGS sequence"/>
</dbReference>
<organism evidence="2 3">
    <name type="scientific">Dissostichus mawsoni</name>
    <name type="common">Antarctic cod</name>
    <dbReference type="NCBI Taxonomy" id="36200"/>
    <lineage>
        <taxon>Eukaryota</taxon>
        <taxon>Metazoa</taxon>
        <taxon>Chordata</taxon>
        <taxon>Craniata</taxon>
        <taxon>Vertebrata</taxon>
        <taxon>Euteleostomi</taxon>
        <taxon>Actinopterygii</taxon>
        <taxon>Neopterygii</taxon>
        <taxon>Teleostei</taxon>
        <taxon>Neoteleostei</taxon>
        <taxon>Acanthomorphata</taxon>
        <taxon>Eupercaria</taxon>
        <taxon>Perciformes</taxon>
        <taxon>Notothenioidei</taxon>
        <taxon>Nototheniidae</taxon>
        <taxon>Dissostichus</taxon>
    </lineage>
</organism>
<name>A0A7J5YHG1_DISMA</name>
<sequence>MKENIQEREHCISSTSSSTSSSSTSSSSTSSSSTTTASLHLGTLIIAPCSETDRHFVCVPLREMVRDCLLGSAFKNSGKKSPQGEEGCNIRGIITGEPMDVREDTGIPCCASRGPGKSQSQCGGGRERKGGRRGAI</sequence>
<proteinExistence type="predicted"/>
<accession>A0A7J5YHG1</accession>
<protein>
    <submittedName>
        <fullName evidence="2">Uncharacterized protein</fullName>
    </submittedName>
</protein>
<feature type="region of interest" description="Disordered" evidence="1">
    <location>
        <begin position="96"/>
        <end position="136"/>
    </location>
</feature>